<dbReference type="EMBL" id="HF563609">
    <property type="protein sequence ID" value="CDI40413.1"/>
    <property type="molecule type" value="Genomic_DNA"/>
</dbReference>
<dbReference type="PANTHER" id="PTHR43300">
    <property type="entry name" value="ACETYLTRANSFERASE"/>
    <property type="match status" value="1"/>
</dbReference>
<evidence type="ECO:0000256" key="1">
    <source>
        <dbReference type="SAM" id="Phobius"/>
    </source>
</evidence>
<dbReference type="PANTHER" id="PTHR43300:SF6">
    <property type="entry name" value="ACETYLTRANSFERASE YVOF-RELATED"/>
    <property type="match status" value="1"/>
</dbReference>
<dbReference type="Proteomes" id="UP000010802">
    <property type="component" value="Chromosome"/>
</dbReference>
<accession>F4LVB6</accession>
<dbReference type="CDD" id="cd04647">
    <property type="entry name" value="LbH_MAT_like"/>
    <property type="match status" value="1"/>
</dbReference>
<organism evidence="2 3">
    <name type="scientific">Tepidanaerobacter acetatoxydans (strain DSM 21804 / JCM 16047 / Re1)</name>
    <dbReference type="NCBI Taxonomy" id="1209989"/>
    <lineage>
        <taxon>Bacteria</taxon>
        <taxon>Bacillati</taxon>
        <taxon>Bacillota</taxon>
        <taxon>Clostridia</taxon>
        <taxon>Thermosediminibacterales</taxon>
        <taxon>Tepidanaerobacteraceae</taxon>
        <taxon>Tepidanaerobacter</taxon>
    </lineage>
</organism>
<keyword evidence="2" id="KW-0808">Transferase</keyword>
<name>F4LVB6_TEPAE</name>
<dbReference type="InterPro" id="IPR011004">
    <property type="entry name" value="Trimer_LpxA-like_sf"/>
</dbReference>
<dbReference type="AlphaFoldDB" id="F4LVB6"/>
<dbReference type="eggNOG" id="COG0110">
    <property type="taxonomic scope" value="Bacteria"/>
</dbReference>
<keyword evidence="1" id="KW-0812">Transmembrane</keyword>
<feature type="transmembrane region" description="Helical" evidence="1">
    <location>
        <begin position="27"/>
        <end position="45"/>
    </location>
</feature>
<dbReference type="GO" id="GO:0016746">
    <property type="term" value="F:acyltransferase activity"/>
    <property type="evidence" value="ECO:0007669"/>
    <property type="project" value="UniProtKB-KW"/>
</dbReference>
<dbReference type="OrthoDB" id="9801697at2"/>
<reference evidence="3" key="1">
    <citation type="journal article" date="2013" name="Genome Announc.">
        <title>First genome sequence of a syntrophic acetate-oxidizing bacterium, Tepidanaerobacter acetatoxydans strain Re1.</title>
        <authorList>
            <person name="Manzoor S."/>
            <person name="Bongcam-Rudloff E."/>
            <person name="Schnurer A."/>
            <person name="Muller B."/>
        </authorList>
    </citation>
    <scope>NUCLEOTIDE SEQUENCE [LARGE SCALE GENOMIC DNA]</scope>
    <source>
        <strain evidence="3">Re1</strain>
    </source>
</reference>
<keyword evidence="2" id="KW-0012">Acyltransferase</keyword>
<evidence type="ECO:0000313" key="2">
    <source>
        <dbReference type="EMBL" id="CDI40413.1"/>
    </source>
</evidence>
<dbReference type="SUPFAM" id="SSF51161">
    <property type="entry name" value="Trimeric LpxA-like enzymes"/>
    <property type="match status" value="1"/>
</dbReference>
<dbReference type="Gene3D" id="2.160.10.10">
    <property type="entry name" value="Hexapeptide repeat proteins"/>
    <property type="match status" value="1"/>
</dbReference>
<keyword evidence="1" id="KW-1133">Transmembrane helix</keyword>
<dbReference type="STRING" id="1209989.TepRe1_0493"/>
<protein>
    <submittedName>
        <fullName evidence="2">Putative acetyltransferase YvoF</fullName>
        <ecNumber evidence="2">2.3.1.-</ecNumber>
    </submittedName>
</protein>
<dbReference type="InterPro" id="IPR050179">
    <property type="entry name" value="Trans_hexapeptide_repeat"/>
</dbReference>
<proteinExistence type="predicted"/>
<dbReference type="InterPro" id="IPR001451">
    <property type="entry name" value="Hexapep"/>
</dbReference>
<keyword evidence="1" id="KW-0472">Membrane</keyword>
<dbReference type="HOGENOM" id="CLU_051638_16_1_9"/>
<gene>
    <name evidence="2" type="primary">yvoF</name>
    <name evidence="2" type="ordered locus">TEPIRE1_0542</name>
</gene>
<dbReference type="EC" id="2.3.1.-" evidence="2"/>
<sequence length="157" mass="17641">MRRVERHRTEPINSLWFWYKTVNPLRAVFNFIVIYTARFVPFLPLKNSMYRLTGMKVGKNVSIGLMAMFDIFFPELIEIGDNTIIGYNSTILAHEYMVKEWGKGKVVIGKDVTIGTNVTILPGVIIGNGSTVSACSLVNRDVPDYAFVGGIPIKPLK</sequence>
<dbReference type="KEGG" id="tep:TepRe1_0493"/>
<dbReference type="Pfam" id="PF00132">
    <property type="entry name" value="Hexapep"/>
    <property type="match status" value="1"/>
</dbReference>
<keyword evidence="3" id="KW-1185">Reference proteome</keyword>
<dbReference type="RefSeq" id="WP_013777614.1">
    <property type="nucleotide sequence ID" value="NC_015519.1"/>
</dbReference>
<evidence type="ECO:0000313" key="3">
    <source>
        <dbReference type="Proteomes" id="UP000010802"/>
    </source>
</evidence>
<dbReference type="KEGG" id="tae:TepiRe1_0542"/>